<evidence type="ECO:0000259" key="1">
    <source>
        <dbReference type="PROSITE" id="PS51186"/>
    </source>
</evidence>
<accession>A0A853IE20</accession>
<dbReference type="PANTHER" id="PTHR43792">
    <property type="entry name" value="GNAT FAMILY, PUTATIVE (AFU_ORTHOLOGUE AFUA_3G00765)-RELATED-RELATED"/>
    <property type="match status" value="1"/>
</dbReference>
<dbReference type="Gene3D" id="3.40.630.30">
    <property type="match status" value="1"/>
</dbReference>
<comment type="caution">
    <text evidence="2">The sequence shown here is derived from an EMBL/GenBank/DDBJ whole genome shotgun (WGS) entry which is preliminary data.</text>
</comment>
<dbReference type="AlphaFoldDB" id="A0A853IE20"/>
<dbReference type="InterPro" id="IPR000182">
    <property type="entry name" value="GNAT_dom"/>
</dbReference>
<organism evidence="2 3">
    <name type="scientific">Spartinivicinus marinus</name>
    <dbReference type="NCBI Taxonomy" id="2994442"/>
    <lineage>
        <taxon>Bacteria</taxon>
        <taxon>Pseudomonadati</taxon>
        <taxon>Pseudomonadota</taxon>
        <taxon>Gammaproteobacteria</taxon>
        <taxon>Oceanospirillales</taxon>
        <taxon>Zooshikellaceae</taxon>
        <taxon>Spartinivicinus</taxon>
    </lineage>
</organism>
<dbReference type="Pfam" id="PF13302">
    <property type="entry name" value="Acetyltransf_3"/>
    <property type="match status" value="1"/>
</dbReference>
<dbReference type="RefSeq" id="WP_180569448.1">
    <property type="nucleotide sequence ID" value="NZ_JACCKB010000025.1"/>
</dbReference>
<dbReference type="PANTHER" id="PTHR43792:SF1">
    <property type="entry name" value="N-ACETYLTRANSFERASE DOMAIN-CONTAINING PROTEIN"/>
    <property type="match status" value="1"/>
</dbReference>
<name>A0A853IE20_9GAMM</name>
<reference evidence="2 3" key="1">
    <citation type="submission" date="2020-07" db="EMBL/GenBank/DDBJ databases">
        <title>Endozoicomonas sp. nov., isolated from sediment.</title>
        <authorList>
            <person name="Gu T."/>
        </authorList>
    </citation>
    <scope>NUCLEOTIDE SEQUENCE [LARGE SCALE GENOMIC DNA]</scope>
    <source>
        <strain evidence="2 3">SM1973</strain>
    </source>
</reference>
<dbReference type="SUPFAM" id="SSF55729">
    <property type="entry name" value="Acyl-CoA N-acyltransferases (Nat)"/>
    <property type="match status" value="1"/>
</dbReference>
<gene>
    <name evidence="2" type="ORF">H0A36_15515</name>
</gene>
<dbReference type="InterPro" id="IPR016181">
    <property type="entry name" value="Acyl_CoA_acyltransferase"/>
</dbReference>
<dbReference type="InterPro" id="IPR051531">
    <property type="entry name" value="N-acetyltransferase"/>
</dbReference>
<dbReference type="GO" id="GO:0016747">
    <property type="term" value="F:acyltransferase activity, transferring groups other than amino-acyl groups"/>
    <property type="evidence" value="ECO:0007669"/>
    <property type="project" value="InterPro"/>
</dbReference>
<feature type="domain" description="N-acetyltransferase" evidence="1">
    <location>
        <begin position="38"/>
        <end position="176"/>
    </location>
</feature>
<keyword evidence="3" id="KW-1185">Reference proteome</keyword>
<evidence type="ECO:0000313" key="3">
    <source>
        <dbReference type="Proteomes" id="UP000569732"/>
    </source>
</evidence>
<dbReference type="Proteomes" id="UP000569732">
    <property type="component" value="Unassembled WGS sequence"/>
</dbReference>
<dbReference type="EMBL" id="JACCKB010000025">
    <property type="protein sequence ID" value="NYZ67425.1"/>
    <property type="molecule type" value="Genomic_DNA"/>
</dbReference>
<proteinExistence type="predicted"/>
<sequence>MTITKHHFETSRLLITEWHAIDKNVPPQFNLTDTVQKILTPAVTHSLPADWQNIHTDEHAKNWIKARDSEGVTLLIIEKQTNIPIGLFILTKDEDNSNETALRIGYILEEPAWGKGFASELIEGFIVWCRHNNISLLTAGIDKDNIASKRVLEKNGFTCLLQNNSEDSIFFQHHINP</sequence>
<dbReference type="PROSITE" id="PS51186">
    <property type="entry name" value="GNAT"/>
    <property type="match status" value="1"/>
</dbReference>
<protein>
    <submittedName>
        <fullName evidence="2">GNAT family N-acetyltransferase</fullName>
    </submittedName>
</protein>
<evidence type="ECO:0000313" key="2">
    <source>
        <dbReference type="EMBL" id="NYZ67425.1"/>
    </source>
</evidence>